<dbReference type="InterPro" id="IPR005135">
    <property type="entry name" value="Endo/exonuclease/phosphatase"/>
</dbReference>
<feature type="compositionally biased region" description="Basic and acidic residues" evidence="1">
    <location>
        <begin position="148"/>
        <end position="160"/>
    </location>
</feature>
<feature type="domain" description="Endonuclease/exonuclease/phosphatase" evidence="2">
    <location>
        <begin position="462"/>
        <end position="585"/>
    </location>
</feature>
<accession>A0A5E4PMN5</accession>
<protein>
    <recommendedName>
        <fullName evidence="2">Endonuclease/exonuclease/phosphatase domain-containing protein</fullName>
    </recommendedName>
</protein>
<dbReference type="AlphaFoldDB" id="A0A5E4PMN5"/>
<feature type="compositionally biased region" description="Polar residues" evidence="1">
    <location>
        <begin position="161"/>
        <end position="177"/>
    </location>
</feature>
<evidence type="ECO:0000256" key="1">
    <source>
        <dbReference type="SAM" id="MobiDB-lite"/>
    </source>
</evidence>
<feature type="compositionally biased region" description="Polar residues" evidence="1">
    <location>
        <begin position="72"/>
        <end position="81"/>
    </location>
</feature>
<dbReference type="EMBL" id="FZQP02000101">
    <property type="protein sequence ID" value="VVC87289.1"/>
    <property type="molecule type" value="Genomic_DNA"/>
</dbReference>
<name>A0A5E4PMN5_9NEOP</name>
<dbReference type="Proteomes" id="UP000324832">
    <property type="component" value="Unassembled WGS sequence"/>
</dbReference>
<dbReference type="Gene3D" id="3.60.10.10">
    <property type="entry name" value="Endonuclease/exonuclease/phosphatase"/>
    <property type="match status" value="1"/>
</dbReference>
<organism evidence="3 4">
    <name type="scientific">Leptidea sinapis</name>
    <dbReference type="NCBI Taxonomy" id="189913"/>
    <lineage>
        <taxon>Eukaryota</taxon>
        <taxon>Metazoa</taxon>
        <taxon>Ecdysozoa</taxon>
        <taxon>Arthropoda</taxon>
        <taxon>Hexapoda</taxon>
        <taxon>Insecta</taxon>
        <taxon>Pterygota</taxon>
        <taxon>Neoptera</taxon>
        <taxon>Endopterygota</taxon>
        <taxon>Lepidoptera</taxon>
        <taxon>Glossata</taxon>
        <taxon>Ditrysia</taxon>
        <taxon>Papilionoidea</taxon>
        <taxon>Pieridae</taxon>
        <taxon>Dismorphiinae</taxon>
        <taxon>Leptidea</taxon>
    </lineage>
</organism>
<feature type="compositionally biased region" description="Basic and acidic residues" evidence="1">
    <location>
        <begin position="46"/>
        <end position="55"/>
    </location>
</feature>
<evidence type="ECO:0000313" key="3">
    <source>
        <dbReference type="EMBL" id="VVC87289.1"/>
    </source>
</evidence>
<proteinExistence type="predicted"/>
<evidence type="ECO:0000313" key="4">
    <source>
        <dbReference type="Proteomes" id="UP000324832"/>
    </source>
</evidence>
<feature type="region of interest" description="Disordered" evidence="1">
    <location>
        <begin position="30"/>
        <end position="86"/>
    </location>
</feature>
<feature type="compositionally biased region" description="Basic and acidic residues" evidence="1">
    <location>
        <begin position="625"/>
        <end position="638"/>
    </location>
</feature>
<dbReference type="SUPFAM" id="SSF56219">
    <property type="entry name" value="DNase I-like"/>
    <property type="match status" value="1"/>
</dbReference>
<evidence type="ECO:0000259" key="2">
    <source>
        <dbReference type="Pfam" id="PF14529"/>
    </source>
</evidence>
<dbReference type="GO" id="GO:0003824">
    <property type="term" value="F:catalytic activity"/>
    <property type="evidence" value="ECO:0007669"/>
    <property type="project" value="InterPro"/>
</dbReference>
<dbReference type="Pfam" id="PF14529">
    <property type="entry name" value="Exo_endo_phos_2"/>
    <property type="match status" value="1"/>
</dbReference>
<reference evidence="3 4" key="1">
    <citation type="submission" date="2017-07" db="EMBL/GenBank/DDBJ databases">
        <authorList>
            <person name="Talla V."/>
            <person name="Backstrom N."/>
        </authorList>
    </citation>
    <scope>NUCLEOTIDE SEQUENCE [LARGE SCALE GENOMIC DNA]</scope>
</reference>
<feature type="region of interest" description="Disordered" evidence="1">
    <location>
        <begin position="148"/>
        <end position="179"/>
    </location>
</feature>
<dbReference type="InterPro" id="IPR036691">
    <property type="entry name" value="Endo/exonu/phosph_ase_sf"/>
</dbReference>
<keyword evidence="4" id="KW-1185">Reference proteome</keyword>
<sequence>MDNSERLLREAVEEKRRELEELESIALFTPRRSLARTPPGGFGSVEELRGAEKRPLQSPEELQEALRRKLEPSTSGSNEGSSRAMKECNTEELIEFANMTGSEIMAAATGNSSKLNKADIGLISTQVQRLTAVVATLAGRLAKAKECAHTTTREPDRSETKSYASTLRTGRTTTQPKPQGMGSVLAVYLADNSGVKTAEETKAVLKEAIKPTSMGLQVARLRKVRNAGLVLQTRTKEDAENIKNAMPSTLRVQDAGQRTPLVAVINVEGHIKDEKEILGALRKQYFADVPEKEGFPKVAFYKKSKGGSCTTVVLACSGTWRDRLMSRERVYLEWERYLVRDFLEVTCCTKCQWYGYSAKHCKAVEETCSKCGTAGHGHKINLQGALTATAELPGIAQRLGLGIVLVQEQYARAQLPGLLQCTEDSKAGIYVNSTKISGMILPQLSTSHCLVAYFRGDGGDLYMVSAYFQYCENIETHIHHLDRVLEALQGKPIVIGADTNTHSPLWHSRREQYEGRGAEVNRRRLAMESFIHSKGLLEHNKEGEPFTFNMINGSSNIDVTITTRGVPVRQWRVRQEVSSSDHQLITPRAYTEPEEDGEDIRKEFPSSEGKPQIAGESSSSPSKELLYKDTGIDKYLNK</sequence>
<gene>
    <name evidence="3" type="ORF">LSINAPIS_LOCUS935</name>
</gene>
<feature type="region of interest" description="Disordered" evidence="1">
    <location>
        <begin position="576"/>
        <end position="638"/>
    </location>
</feature>